<organism evidence="1 2">
    <name type="scientific">Neisseria shayeganii 871</name>
    <dbReference type="NCBI Taxonomy" id="1032488"/>
    <lineage>
        <taxon>Bacteria</taxon>
        <taxon>Pseudomonadati</taxon>
        <taxon>Pseudomonadota</taxon>
        <taxon>Betaproteobacteria</taxon>
        <taxon>Neisseriales</taxon>
        <taxon>Neisseriaceae</taxon>
        <taxon>Neisseria</taxon>
    </lineage>
</organism>
<dbReference type="Proteomes" id="UP000003019">
    <property type="component" value="Unassembled WGS sequence"/>
</dbReference>
<dbReference type="HOGENOM" id="CLU_3236533_0_0_4"/>
<dbReference type="STRING" id="1032488.HMPREF9371_2131"/>
<name>G4CKJ1_9NEIS</name>
<comment type="caution">
    <text evidence="1">The sequence shown here is derived from an EMBL/GenBank/DDBJ whole genome shotgun (WGS) entry which is preliminary data.</text>
</comment>
<dbReference type="EMBL" id="AGAY01000073">
    <property type="protein sequence ID" value="EGY51667.1"/>
    <property type="molecule type" value="Genomic_DNA"/>
</dbReference>
<evidence type="ECO:0000313" key="2">
    <source>
        <dbReference type="Proteomes" id="UP000003019"/>
    </source>
</evidence>
<keyword evidence="2" id="KW-1185">Reference proteome</keyword>
<evidence type="ECO:0000313" key="1">
    <source>
        <dbReference type="EMBL" id="EGY51667.1"/>
    </source>
</evidence>
<gene>
    <name evidence="1" type="ORF">HMPREF9371_2131</name>
</gene>
<reference evidence="1 2" key="1">
    <citation type="submission" date="2011-05" db="EMBL/GenBank/DDBJ databases">
        <authorList>
            <person name="Muzny D."/>
            <person name="Qin X."/>
            <person name="Deng J."/>
            <person name="Jiang H."/>
            <person name="Liu Y."/>
            <person name="Qu J."/>
            <person name="Song X.-Z."/>
            <person name="Zhang L."/>
            <person name="Thornton R."/>
            <person name="Coyle M."/>
            <person name="Francisco L."/>
            <person name="Jackson L."/>
            <person name="Javaid M."/>
            <person name="Korchina V."/>
            <person name="Kovar C."/>
            <person name="Mata R."/>
            <person name="Mathew T."/>
            <person name="Ngo R."/>
            <person name="Nguyen L."/>
            <person name="Nguyen N."/>
            <person name="Okwuonu G."/>
            <person name="Ongeri F."/>
            <person name="Pham C."/>
            <person name="Simmons D."/>
            <person name="Wilczek-Boney K."/>
            <person name="Hale W."/>
            <person name="Jakkamsetti A."/>
            <person name="Pham P."/>
            <person name="Ruth R."/>
            <person name="San Lucas F."/>
            <person name="Warren J."/>
            <person name="Zhang J."/>
            <person name="Zhao Z."/>
            <person name="Zhou C."/>
            <person name="Zhu D."/>
            <person name="Lee S."/>
            <person name="Bess C."/>
            <person name="Blankenburg K."/>
            <person name="Forbes L."/>
            <person name="Fu Q."/>
            <person name="Gubbala S."/>
            <person name="Hirani K."/>
            <person name="Jayaseelan J.C."/>
            <person name="Lara F."/>
            <person name="Munidasa M."/>
            <person name="Palculict T."/>
            <person name="Patil S."/>
            <person name="Pu L.-L."/>
            <person name="Saada N."/>
            <person name="Tang L."/>
            <person name="Weissenberger G."/>
            <person name="Zhu Y."/>
            <person name="Hemphill L."/>
            <person name="Shang Y."/>
            <person name="Youmans B."/>
            <person name="Ayvaz T."/>
            <person name="Ross M."/>
            <person name="Santibanez J."/>
            <person name="Aqrawi P."/>
            <person name="Gross S."/>
            <person name="Joshi V."/>
            <person name="Fowler G."/>
            <person name="Nazareth L."/>
            <person name="Reid J."/>
            <person name="Worley K."/>
            <person name="Petrosino J."/>
            <person name="Highlander S."/>
            <person name="Gibbs R."/>
        </authorList>
    </citation>
    <scope>NUCLEOTIDE SEQUENCE [LARGE SCALE GENOMIC DNA]</scope>
    <source>
        <strain evidence="1 2">871</strain>
    </source>
</reference>
<sequence>MENGIFSEFRRNVQLCRRNSLKIKNDHPLKRRMANQNTEEQSF</sequence>
<proteinExistence type="predicted"/>
<accession>G4CKJ1</accession>
<dbReference type="AlphaFoldDB" id="G4CKJ1"/>
<protein>
    <submittedName>
        <fullName evidence="1">Uncharacterized protein</fullName>
    </submittedName>
</protein>